<feature type="domain" description="Glycosyltransferase 2-like" evidence="1">
    <location>
        <begin position="5"/>
        <end position="177"/>
    </location>
</feature>
<organism evidence="2 3">
    <name type="scientific">Barrientosiimonas humi</name>
    <dbReference type="NCBI Taxonomy" id="999931"/>
    <lineage>
        <taxon>Bacteria</taxon>
        <taxon>Bacillati</taxon>
        <taxon>Actinomycetota</taxon>
        <taxon>Actinomycetes</taxon>
        <taxon>Micrococcales</taxon>
        <taxon>Dermacoccaceae</taxon>
        <taxon>Barrientosiimonas</taxon>
    </lineage>
</organism>
<dbReference type="SUPFAM" id="SSF53448">
    <property type="entry name" value="Nucleotide-diphospho-sugar transferases"/>
    <property type="match status" value="1"/>
</dbReference>
<comment type="caution">
    <text evidence="2">The sequence shown here is derived from an EMBL/GenBank/DDBJ whole genome shotgun (WGS) entry which is preliminary data.</text>
</comment>
<dbReference type="Proteomes" id="UP000318336">
    <property type="component" value="Unassembled WGS sequence"/>
</dbReference>
<dbReference type="InterPro" id="IPR029044">
    <property type="entry name" value="Nucleotide-diphossugar_trans"/>
</dbReference>
<keyword evidence="2" id="KW-0808">Transferase</keyword>
<protein>
    <submittedName>
        <fullName evidence="2">Glycosyltransferase involved in cell wall biosynthesis</fullName>
    </submittedName>
</protein>
<evidence type="ECO:0000313" key="2">
    <source>
        <dbReference type="EMBL" id="TQL32604.1"/>
    </source>
</evidence>
<dbReference type="CDD" id="cd00761">
    <property type="entry name" value="Glyco_tranf_GTA_type"/>
    <property type="match status" value="1"/>
</dbReference>
<dbReference type="GO" id="GO:0016758">
    <property type="term" value="F:hexosyltransferase activity"/>
    <property type="evidence" value="ECO:0007669"/>
    <property type="project" value="UniProtKB-ARBA"/>
</dbReference>
<reference evidence="2 3" key="1">
    <citation type="submission" date="2019-06" db="EMBL/GenBank/DDBJ databases">
        <title>Sequencing the genomes of 1000 actinobacteria strains.</title>
        <authorList>
            <person name="Klenk H.-P."/>
        </authorList>
    </citation>
    <scope>NUCLEOTIDE SEQUENCE [LARGE SCALE GENOMIC DNA]</scope>
    <source>
        <strain evidence="2 3">DSM 24617</strain>
    </source>
</reference>
<accession>A0A542X9Y1</accession>
<keyword evidence="3" id="KW-1185">Reference proteome</keyword>
<evidence type="ECO:0000313" key="3">
    <source>
        <dbReference type="Proteomes" id="UP000318336"/>
    </source>
</evidence>
<dbReference type="RefSeq" id="WP_142004675.1">
    <property type="nucleotide sequence ID" value="NZ_CAJTBP010000001.1"/>
</dbReference>
<dbReference type="Gene3D" id="3.90.550.10">
    <property type="entry name" value="Spore Coat Polysaccharide Biosynthesis Protein SpsA, Chain A"/>
    <property type="match status" value="1"/>
</dbReference>
<dbReference type="AlphaFoldDB" id="A0A542X9Y1"/>
<sequence length="423" mass="47876">MPQLSIIVTAYNIESYIEQCLDSVAAQTITDFEALVVDDGSSDSTPEKIQAYADRDSRFIPVLLGENSPGGVATAANAGLERARGEWVGFVDGDDWAEPDMFEKLLRAAADTGADLSMCKYSEVDDATGQPKEPADARRWDSVSPGLHRLDPEGTKTFLRFIAVPWRKLYRRSLLEDNGIRFPVGDYFYEDNPFHWFSLVSAGSIAIVPEVLCYHRVARAGQTMATADERLFKIFAHHDTIHAWLESRGLLETYQTTLLSWVISQLEWISRRTPQNLRKTLYETVQPIFAQYTLPLIIQALNEGNKGEYARRLSTAIAKQNYARYELVIGGRPATNNPALVAVHHLRYSGVRKTAELTRNYARNRMRDSTRLSQLRPLSWRSTESNADLMFGLAILQQQLDQIDQRLARIEASQQRSGRDERD</sequence>
<dbReference type="OrthoDB" id="3171021at2"/>
<gene>
    <name evidence="2" type="ORF">FB554_0734</name>
</gene>
<dbReference type="PANTHER" id="PTHR22916">
    <property type="entry name" value="GLYCOSYLTRANSFERASE"/>
    <property type="match status" value="1"/>
</dbReference>
<name>A0A542X9Y1_9MICO</name>
<dbReference type="PANTHER" id="PTHR22916:SF3">
    <property type="entry name" value="UDP-GLCNAC:BETAGAL BETA-1,3-N-ACETYLGLUCOSAMINYLTRANSFERASE-LIKE PROTEIN 1"/>
    <property type="match status" value="1"/>
</dbReference>
<dbReference type="InterPro" id="IPR001173">
    <property type="entry name" value="Glyco_trans_2-like"/>
</dbReference>
<dbReference type="Pfam" id="PF00535">
    <property type="entry name" value="Glycos_transf_2"/>
    <property type="match status" value="1"/>
</dbReference>
<dbReference type="EMBL" id="VFOK01000001">
    <property type="protein sequence ID" value="TQL32604.1"/>
    <property type="molecule type" value="Genomic_DNA"/>
</dbReference>
<proteinExistence type="predicted"/>
<evidence type="ECO:0000259" key="1">
    <source>
        <dbReference type="Pfam" id="PF00535"/>
    </source>
</evidence>